<gene>
    <name evidence="7" type="ORF">KUTeg_002996</name>
</gene>
<name>A0ABQ9FNS8_TEGGR</name>
<keyword evidence="4 6" id="KW-1133">Transmembrane helix</keyword>
<dbReference type="InterPro" id="IPR009311">
    <property type="entry name" value="IFI6/IFI27-like"/>
</dbReference>
<comment type="caution">
    <text evidence="7">The sequence shown here is derived from an EMBL/GenBank/DDBJ whole genome shotgun (WGS) entry which is preliminary data.</text>
</comment>
<reference evidence="7 8" key="1">
    <citation type="submission" date="2022-12" db="EMBL/GenBank/DDBJ databases">
        <title>Chromosome-level genome of Tegillarca granosa.</title>
        <authorList>
            <person name="Kim J."/>
        </authorList>
    </citation>
    <scope>NUCLEOTIDE SEQUENCE [LARGE SCALE GENOMIC DNA]</scope>
    <source>
        <strain evidence="7">Teg-2019</strain>
        <tissue evidence="7">Adductor muscle</tissue>
    </source>
</reference>
<comment type="subcellular location">
    <subcellularLocation>
        <location evidence="1">Membrane</location>
        <topology evidence="1">Multi-pass membrane protein</topology>
    </subcellularLocation>
</comment>
<evidence type="ECO:0000313" key="7">
    <source>
        <dbReference type="EMBL" id="KAJ8317905.1"/>
    </source>
</evidence>
<evidence type="ECO:0000256" key="6">
    <source>
        <dbReference type="SAM" id="Phobius"/>
    </source>
</evidence>
<dbReference type="Pfam" id="PF06140">
    <property type="entry name" value="Ifi-6-16"/>
    <property type="match status" value="1"/>
</dbReference>
<protein>
    <submittedName>
        <fullName evidence="7">Uncharacterized protein</fullName>
    </submittedName>
</protein>
<evidence type="ECO:0000256" key="3">
    <source>
        <dbReference type="ARBA" id="ARBA00022692"/>
    </source>
</evidence>
<feature type="transmembrane region" description="Helical" evidence="6">
    <location>
        <begin position="97"/>
        <end position="118"/>
    </location>
</feature>
<evidence type="ECO:0000256" key="1">
    <source>
        <dbReference type="ARBA" id="ARBA00004141"/>
    </source>
</evidence>
<evidence type="ECO:0000313" key="8">
    <source>
        <dbReference type="Proteomes" id="UP001217089"/>
    </source>
</evidence>
<keyword evidence="3 6" id="KW-0812">Transmembrane</keyword>
<accession>A0ABQ9FNS8</accession>
<dbReference type="PANTHER" id="PTHR16932">
    <property type="entry name" value="INTERFERON ALPHA-INDUCIBLE PROTEIN 27"/>
    <property type="match status" value="1"/>
</dbReference>
<proteinExistence type="inferred from homology"/>
<comment type="similarity">
    <text evidence="2">Belongs to the IFI6/IFI27 family.</text>
</comment>
<evidence type="ECO:0000256" key="2">
    <source>
        <dbReference type="ARBA" id="ARBA00007262"/>
    </source>
</evidence>
<dbReference type="Gene3D" id="6.10.110.10">
    <property type="match status" value="1"/>
</dbReference>
<keyword evidence="5 6" id="KW-0472">Membrane</keyword>
<evidence type="ECO:0000256" key="4">
    <source>
        <dbReference type="ARBA" id="ARBA00022989"/>
    </source>
</evidence>
<organism evidence="7 8">
    <name type="scientific">Tegillarca granosa</name>
    <name type="common">Malaysian cockle</name>
    <name type="synonym">Anadara granosa</name>
    <dbReference type="NCBI Taxonomy" id="220873"/>
    <lineage>
        <taxon>Eukaryota</taxon>
        <taxon>Metazoa</taxon>
        <taxon>Spiralia</taxon>
        <taxon>Lophotrochozoa</taxon>
        <taxon>Mollusca</taxon>
        <taxon>Bivalvia</taxon>
        <taxon>Autobranchia</taxon>
        <taxon>Pteriomorphia</taxon>
        <taxon>Arcoida</taxon>
        <taxon>Arcoidea</taxon>
        <taxon>Arcidae</taxon>
        <taxon>Tegillarca</taxon>
    </lineage>
</organism>
<sequence>MDGEWKKGDTCLAPSRQTDRYEKYLALVLPERSLRPVLAPIAVPVAVGALGFGAGGIVAGTPAAAIMASYGGAVTAGSACAIMQSIGAVGLSATGALISGAVGGVVGGATGIAAGAVAEKMDKK</sequence>
<dbReference type="EMBL" id="JARBDR010000214">
    <property type="protein sequence ID" value="KAJ8317905.1"/>
    <property type="molecule type" value="Genomic_DNA"/>
</dbReference>
<evidence type="ECO:0000256" key="5">
    <source>
        <dbReference type="ARBA" id="ARBA00023136"/>
    </source>
</evidence>
<dbReference type="PANTHER" id="PTHR16932:SF18">
    <property type="entry name" value="INTERFERON, ALPHA-INDUCIBLE PROTEIN 27-LIKE 2"/>
    <property type="match status" value="1"/>
</dbReference>
<keyword evidence="8" id="KW-1185">Reference proteome</keyword>
<feature type="transmembrane region" description="Helical" evidence="6">
    <location>
        <begin position="70"/>
        <end position="91"/>
    </location>
</feature>
<dbReference type="InterPro" id="IPR038213">
    <property type="entry name" value="IFI6/IFI27-like_sf"/>
</dbReference>
<feature type="transmembrane region" description="Helical" evidence="6">
    <location>
        <begin position="37"/>
        <end position="58"/>
    </location>
</feature>
<dbReference type="Proteomes" id="UP001217089">
    <property type="component" value="Unassembled WGS sequence"/>
</dbReference>